<keyword evidence="2" id="KW-0472">Membrane</keyword>
<dbReference type="OrthoDB" id="10621086at2759"/>
<evidence type="ECO:0000256" key="1">
    <source>
        <dbReference type="SAM" id="MobiDB-lite"/>
    </source>
</evidence>
<evidence type="ECO:0000256" key="3">
    <source>
        <dbReference type="SAM" id="SignalP"/>
    </source>
</evidence>
<feature type="region of interest" description="Disordered" evidence="1">
    <location>
        <begin position="77"/>
        <end position="148"/>
    </location>
</feature>
<dbReference type="EMBL" id="AWUE01022033">
    <property type="protein sequence ID" value="OMO59871.1"/>
    <property type="molecule type" value="Genomic_DNA"/>
</dbReference>
<organism evidence="4 5">
    <name type="scientific">Corchorus olitorius</name>
    <dbReference type="NCBI Taxonomy" id="93759"/>
    <lineage>
        <taxon>Eukaryota</taxon>
        <taxon>Viridiplantae</taxon>
        <taxon>Streptophyta</taxon>
        <taxon>Embryophyta</taxon>
        <taxon>Tracheophyta</taxon>
        <taxon>Spermatophyta</taxon>
        <taxon>Magnoliopsida</taxon>
        <taxon>eudicotyledons</taxon>
        <taxon>Gunneridae</taxon>
        <taxon>Pentapetalae</taxon>
        <taxon>rosids</taxon>
        <taxon>malvids</taxon>
        <taxon>Malvales</taxon>
        <taxon>Malvaceae</taxon>
        <taxon>Grewioideae</taxon>
        <taxon>Apeibeae</taxon>
        <taxon>Corchorus</taxon>
    </lineage>
</organism>
<dbReference type="PANTHER" id="PTHR36245:SF5">
    <property type="entry name" value="GLYCINE-RICH PROTEIN DOT1-LIKE"/>
    <property type="match status" value="1"/>
</dbReference>
<accession>A0A1R3GP72</accession>
<keyword evidence="5" id="KW-1185">Reference proteome</keyword>
<feature type="compositionally biased region" description="Gly residues" evidence="1">
    <location>
        <begin position="92"/>
        <end position="136"/>
    </location>
</feature>
<comment type="caution">
    <text evidence="4">The sequence shown here is derived from an EMBL/GenBank/DDBJ whole genome shotgun (WGS) entry which is preliminary data.</text>
</comment>
<dbReference type="Proteomes" id="UP000187203">
    <property type="component" value="Unassembled WGS sequence"/>
</dbReference>
<protein>
    <submittedName>
        <fullName evidence="4">Uncharacterized protein</fullName>
    </submittedName>
</protein>
<sequence length="182" mass="18135">MKPGVQMGFKNFGLKFLLLCVQLLPLFALPPPPFIIITAEFNQGENIPYRSVSERLPKSDVKPASDSCKQDMAVVRTLPAGGGGDSRRLASVGGGGGGGGRGGGGGGGGGGGRGGGGGGGSSSRGGGARGVGGGGTVNNQPHGGSNGAMQHHQLQLGFLMLPSFGLLAFFLLSSYMGLLHRT</sequence>
<proteinExistence type="predicted"/>
<keyword evidence="2" id="KW-1133">Transmembrane helix</keyword>
<name>A0A1R3GP72_9ROSI</name>
<gene>
    <name evidence="4" type="ORF">COLO4_34027</name>
</gene>
<feature type="chain" id="PRO_5013294676" evidence="3">
    <location>
        <begin position="29"/>
        <end position="182"/>
    </location>
</feature>
<dbReference type="AlphaFoldDB" id="A0A1R3GP72"/>
<evidence type="ECO:0000313" key="4">
    <source>
        <dbReference type="EMBL" id="OMO59871.1"/>
    </source>
</evidence>
<evidence type="ECO:0000256" key="2">
    <source>
        <dbReference type="SAM" id="Phobius"/>
    </source>
</evidence>
<keyword evidence="2" id="KW-0812">Transmembrane</keyword>
<feature type="signal peptide" evidence="3">
    <location>
        <begin position="1"/>
        <end position="28"/>
    </location>
</feature>
<evidence type="ECO:0000313" key="5">
    <source>
        <dbReference type="Proteomes" id="UP000187203"/>
    </source>
</evidence>
<dbReference type="PANTHER" id="PTHR36245">
    <property type="entry name" value="GLYCINE-RICH PROTEIN DOT1-LIKE"/>
    <property type="match status" value="1"/>
</dbReference>
<keyword evidence="3" id="KW-0732">Signal</keyword>
<reference evidence="5" key="1">
    <citation type="submission" date="2013-09" db="EMBL/GenBank/DDBJ databases">
        <title>Corchorus olitorius genome sequencing.</title>
        <authorList>
            <person name="Alam M."/>
            <person name="Haque M.S."/>
            <person name="Islam M.S."/>
            <person name="Emdad E.M."/>
            <person name="Islam M.M."/>
            <person name="Ahmed B."/>
            <person name="Halim A."/>
            <person name="Hossen Q.M.M."/>
            <person name="Hossain M.Z."/>
            <person name="Ahmed R."/>
            <person name="Khan M.M."/>
            <person name="Islam R."/>
            <person name="Rashid M.M."/>
            <person name="Khan S.A."/>
            <person name="Rahman M.S."/>
            <person name="Alam M."/>
            <person name="Yahiya A.S."/>
            <person name="Khan M.S."/>
            <person name="Azam M.S."/>
            <person name="Haque T."/>
            <person name="Lashkar M.Z.H."/>
            <person name="Akhand A.I."/>
            <person name="Morshed G."/>
            <person name="Roy S."/>
            <person name="Uddin K.S."/>
            <person name="Rabeya T."/>
            <person name="Hossain A.S."/>
            <person name="Chowdhury A."/>
            <person name="Snigdha A.R."/>
            <person name="Mortoza M.S."/>
            <person name="Matin S.A."/>
            <person name="Hoque S.M.E."/>
            <person name="Islam M.K."/>
            <person name="Roy D.K."/>
            <person name="Haider R."/>
            <person name="Moosa M.M."/>
            <person name="Elias S.M."/>
            <person name="Hasan A.M."/>
            <person name="Jahan S."/>
            <person name="Shafiuddin M."/>
            <person name="Mahmood N."/>
            <person name="Shommy N.S."/>
        </authorList>
    </citation>
    <scope>NUCLEOTIDE SEQUENCE [LARGE SCALE GENOMIC DNA]</scope>
    <source>
        <strain evidence="5">cv. O-4</strain>
    </source>
</reference>
<feature type="transmembrane region" description="Helical" evidence="2">
    <location>
        <begin position="156"/>
        <end position="178"/>
    </location>
</feature>